<feature type="transmembrane region" description="Helical" evidence="1">
    <location>
        <begin position="25"/>
        <end position="45"/>
    </location>
</feature>
<organism evidence="2 3">
    <name type="scientific">Gossypium tomentosum</name>
    <name type="common">Hawaiian cotton</name>
    <name type="synonym">Gossypium sandvicense</name>
    <dbReference type="NCBI Taxonomy" id="34277"/>
    <lineage>
        <taxon>Eukaryota</taxon>
        <taxon>Viridiplantae</taxon>
        <taxon>Streptophyta</taxon>
        <taxon>Embryophyta</taxon>
        <taxon>Tracheophyta</taxon>
        <taxon>Spermatophyta</taxon>
        <taxon>Magnoliopsida</taxon>
        <taxon>eudicotyledons</taxon>
        <taxon>Gunneridae</taxon>
        <taxon>Pentapetalae</taxon>
        <taxon>rosids</taxon>
        <taxon>malvids</taxon>
        <taxon>Malvales</taxon>
        <taxon>Malvaceae</taxon>
        <taxon>Malvoideae</taxon>
        <taxon>Gossypium</taxon>
    </lineage>
</organism>
<keyword evidence="1" id="KW-0812">Transmembrane</keyword>
<dbReference type="Proteomes" id="UP000322667">
    <property type="component" value="Chromosome D07"/>
</dbReference>
<evidence type="ECO:0000313" key="2">
    <source>
        <dbReference type="EMBL" id="TYH63063.1"/>
    </source>
</evidence>
<dbReference type="EMBL" id="CM017629">
    <property type="protein sequence ID" value="TYH63063.1"/>
    <property type="molecule type" value="Genomic_DNA"/>
</dbReference>
<evidence type="ECO:0000313" key="3">
    <source>
        <dbReference type="Proteomes" id="UP000322667"/>
    </source>
</evidence>
<sequence length="90" mass="9584">MGSCCNVGAATWGRWWRLECSAADLLLTVGVSAVCFLGVMGLGLGPSVLGRGYLGSVIFGQFLLFYFFISIYVGPGLKLGITILLSQLFN</sequence>
<proteinExistence type="predicted"/>
<accession>A0A5D2KAL2</accession>
<keyword evidence="1" id="KW-0472">Membrane</keyword>
<keyword evidence="1" id="KW-1133">Transmembrane helix</keyword>
<name>A0A5D2KAL2_GOSTO</name>
<reference evidence="2 3" key="1">
    <citation type="submission" date="2019-07" db="EMBL/GenBank/DDBJ databases">
        <title>WGS assembly of Gossypium tomentosum.</title>
        <authorList>
            <person name="Chen Z.J."/>
            <person name="Sreedasyam A."/>
            <person name="Ando A."/>
            <person name="Song Q."/>
            <person name="De L."/>
            <person name="Hulse-Kemp A."/>
            <person name="Ding M."/>
            <person name="Ye W."/>
            <person name="Kirkbride R."/>
            <person name="Jenkins J."/>
            <person name="Plott C."/>
            <person name="Lovell J."/>
            <person name="Lin Y.-M."/>
            <person name="Vaughn R."/>
            <person name="Liu B."/>
            <person name="Li W."/>
            <person name="Simpson S."/>
            <person name="Scheffler B."/>
            <person name="Saski C."/>
            <person name="Grover C."/>
            <person name="Hu G."/>
            <person name="Conover J."/>
            <person name="Carlson J."/>
            <person name="Shu S."/>
            <person name="Boston L."/>
            <person name="Williams M."/>
            <person name="Peterson D."/>
            <person name="Mcgee K."/>
            <person name="Jones D."/>
            <person name="Wendel J."/>
            <person name="Stelly D."/>
            <person name="Grimwood J."/>
            <person name="Schmutz J."/>
        </authorList>
    </citation>
    <scope>NUCLEOTIDE SEQUENCE [LARGE SCALE GENOMIC DNA]</scope>
    <source>
        <strain evidence="2">7179.01</strain>
    </source>
</reference>
<gene>
    <name evidence="2" type="ORF">ES332_D07G164300v1</name>
</gene>
<protein>
    <submittedName>
        <fullName evidence="2">Uncharacterized protein</fullName>
    </submittedName>
</protein>
<dbReference type="AlphaFoldDB" id="A0A5D2KAL2"/>
<keyword evidence="3" id="KW-1185">Reference proteome</keyword>
<evidence type="ECO:0000256" key="1">
    <source>
        <dbReference type="SAM" id="Phobius"/>
    </source>
</evidence>